<evidence type="ECO:0000313" key="2">
    <source>
        <dbReference type="Proteomes" id="UP000494218"/>
    </source>
</evidence>
<name>A0A6P2MDH2_BURL3</name>
<dbReference type="Proteomes" id="UP000494218">
    <property type="component" value="Unassembled WGS sequence"/>
</dbReference>
<accession>A0A6P2MDH2</accession>
<dbReference type="PROSITE" id="PS51257">
    <property type="entry name" value="PROKAR_LIPOPROTEIN"/>
    <property type="match status" value="1"/>
</dbReference>
<dbReference type="RefSeq" id="WP_254609801.1">
    <property type="nucleotide sequence ID" value="NZ_CABVPW010000018.1"/>
</dbReference>
<proteinExistence type="predicted"/>
<dbReference type="AlphaFoldDB" id="A0A6P2MDH2"/>
<gene>
    <name evidence="1" type="ORF">BLA23254_03839</name>
</gene>
<evidence type="ECO:0000313" key="1">
    <source>
        <dbReference type="EMBL" id="VWB81445.1"/>
    </source>
</evidence>
<organism evidence="1 2">
    <name type="scientific">Burkholderia lata (strain ATCC 17760 / DSM 23089 / LMG 22485 / NCIMB 9086 / R18194 / 383)</name>
    <dbReference type="NCBI Taxonomy" id="482957"/>
    <lineage>
        <taxon>Bacteria</taxon>
        <taxon>Pseudomonadati</taxon>
        <taxon>Pseudomonadota</taxon>
        <taxon>Betaproteobacteria</taxon>
        <taxon>Burkholderiales</taxon>
        <taxon>Burkholderiaceae</taxon>
        <taxon>Burkholderia</taxon>
        <taxon>Burkholderia cepacia complex</taxon>
    </lineage>
</organism>
<evidence type="ECO:0008006" key="3">
    <source>
        <dbReference type="Google" id="ProtNLM"/>
    </source>
</evidence>
<reference evidence="1 2" key="1">
    <citation type="submission" date="2019-09" db="EMBL/GenBank/DDBJ databases">
        <authorList>
            <person name="Depoorter E."/>
        </authorList>
    </citation>
    <scope>NUCLEOTIDE SEQUENCE [LARGE SCALE GENOMIC DNA]</scope>
    <source>
        <strain evidence="1">LMG 23254</strain>
    </source>
</reference>
<sequence length="216" mass="24088">MEFTVQKLLPKLRSGRRLTIAGSNTPAFSFQGCWDGGCALHATAMAIAMLGHLSDPLRVPSRRRGPEAAFWELAWPFYLSGVTLEELENLILELGWGLRPTLFEGAHANVFRFCEQEVMRGRPVIVTWRQLRRAALHATLIVGIEGRQVGRDFEGNTLLVIDSAEAEPMLAAHNARLTCATERRGRQSRYARYVTAFEERKVVLAGAMSIRSGKPP</sequence>
<dbReference type="EMBL" id="CABVPW010000018">
    <property type="protein sequence ID" value="VWB81445.1"/>
    <property type="molecule type" value="Genomic_DNA"/>
</dbReference>
<protein>
    <recommendedName>
        <fullName evidence="3">Peptidase C39-like domain-containing protein</fullName>
    </recommendedName>
</protein>